<dbReference type="InterPro" id="IPR017896">
    <property type="entry name" value="4Fe4S_Fe-S-bd"/>
</dbReference>
<evidence type="ECO:0000256" key="2">
    <source>
        <dbReference type="ARBA" id="ARBA00022723"/>
    </source>
</evidence>
<keyword evidence="3" id="KW-0560">Oxidoreductase</keyword>
<feature type="transmembrane region" description="Helical" evidence="7">
    <location>
        <begin position="224"/>
        <end position="241"/>
    </location>
</feature>
<dbReference type="RefSeq" id="WP_205745394.1">
    <property type="nucleotide sequence ID" value="NZ_BMHA01000001.1"/>
</dbReference>
<feature type="region of interest" description="Disordered" evidence="6">
    <location>
        <begin position="723"/>
        <end position="744"/>
    </location>
</feature>
<keyword evidence="7" id="KW-0812">Transmembrane</keyword>
<reference evidence="9" key="2">
    <citation type="submission" date="2020-09" db="EMBL/GenBank/DDBJ databases">
        <authorList>
            <person name="Sun Q."/>
            <person name="Zhou Y."/>
        </authorList>
    </citation>
    <scope>NUCLEOTIDE SEQUENCE</scope>
    <source>
        <strain evidence="9">CGMCC 1.14988</strain>
    </source>
</reference>
<protein>
    <submittedName>
        <fullName evidence="9">(Fe-S)-binding protein</fullName>
    </submittedName>
</protein>
<keyword evidence="2" id="KW-0479">Metal-binding</keyword>
<dbReference type="AlphaFoldDB" id="A0A8J3ET68"/>
<evidence type="ECO:0000256" key="6">
    <source>
        <dbReference type="SAM" id="MobiDB-lite"/>
    </source>
</evidence>
<dbReference type="InterPro" id="IPR051460">
    <property type="entry name" value="HdrC_iron-sulfur_subunit"/>
</dbReference>
<feature type="transmembrane region" description="Helical" evidence="7">
    <location>
        <begin position="131"/>
        <end position="149"/>
    </location>
</feature>
<dbReference type="InterPro" id="IPR017900">
    <property type="entry name" value="4Fe4S_Fe_S_CS"/>
</dbReference>
<dbReference type="GO" id="GO:0046872">
    <property type="term" value="F:metal ion binding"/>
    <property type="evidence" value="ECO:0007669"/>
    <property type="project" value="UniProtKB-KW"/>
</dbReference>
<feature type="transmembrane region" description="Helical" evidence="7">
    <location>
        <begin position="169"/>
        <end position="188"/>
    </location>
</feature>
<feature type="domain" description="4Fe-4S ferredoxin-type" evidence="8">
    <location>
        <begin position="366"/>
        <end position="398"/>
    </location>
</feature>
<sequence>MNEDLLLTLIRIGGAVTLVAVVGTLAARRVQFLYGLVKVARPMPERVTRDAVMGNVKYLFTKILGQQKLLRWSLPGIAHFFVFWAFLVIQTTLIEAAGELFDPTFQIPLLNRIGLFGVTAYDVLGFLQDSMILLTTLGIAIFAGIRLALDPRRVGRRSRFAGSNLNQGWWVLMGEFLVVWTLLVAHGIRAALDHAPTEAAFLSVGIAPIFDGMSPFALELTSTIMLIGHLGIVGWFLLFTLNSKHLHVATIPFQELFARQPKALGPLRTELIDMESMDEDTVLGVGKIEDFGFKHVFDMYTCTECGRCQSQCPAWNTGKPLSPKMLVMDLRDHLYAKGPFLLGDQTEEQAADVLDMQLVGDTPGQQNAVIDYDVLWSCTTCGACVEECPVDIEHVDMIMDMRRYKTMMESSFPQEAGVMLRNVENAGDPWGVGQSKREEWTTKLEFDIPVLTPGTEAPADVEYLFWTGCAGAVDDRSKKITQATAQLLHDAGVNFAILGKNETCNGDPARRLGMEYLFQMLAMQNVETLKSVGADTTNPRADGNHLKIIAWCPHCFNTLKNEYPDFDGHFEVLHHSEVLAHLIDEGRLVATRELDAKVTYHDPCYLGRHNEVYSTPRKVVDAVPGLQPTEMGRCRSNGFCCGAGGARMWVEENIGKRVNMERVDEALELDPDLISTACPFCTTMLSDGIAQKVQEGSLTEGQVEVLDISEVLQRGRLLPMAAQGVAGAGGGDGATPTQEPAGQA</sequence>
<feature type="compositionally biased region" description="Polar residues" evidence="6">
    <location>
        <begin position="735"/>
        <end position="744"/>
    </location>
</feature>
<dbReference type="Pfam" id="PF13187">
    <property type="entry name" value="Fer4_9"/>
    <property type="match status" value="1"/>
</dbReference>
<dbReference type="Gene3D" id="1.10.1060.10">
    <property type="entry name" value="Alpha-helical ferredoxin"/>
    <property type="match status" value="1"/>
</dbReference>
<dbReference type="GO" id="GO:0051539">
    <property type="term" value="F:4 iron, 4 sulfur cluster binding"/>
    <property type="evidence" value="ECO:0007669"/>
    <property type="project" value="UniProtKB-KW"/>
</dbReference>
<evidence type="ECO:0000256" key="5">
    <source>
        <dbReference type="ARBA" id="ARBA00023014"/>
    </source>
</evidence>
<accession>A0A8J3ET68</accession>
<dbReference type="InterPro" id="IPR004017">
    <property type="entry name" value="Cys_rich_dom"/>
</dbReference>
<dbReference type="InterPro" id="IPR009051">
    <property type="entry name" value="Helical_ferredxn"/>
</dbReference>
<dbReference type="PANTHER" id="PTHR43255:SF1">
    <property type="entry name" value="IRON-SULFUR-BINDING OXIDOREDUCTASE FADF-RELATED"/>
    <property type="match status" value="1"/>
</dbReference>
<feature type="transmembrane region" description="Helical" evidence="7">
    <location>
        <begin position="6"/>
        <end position="27"/>
    </location>
</feature>
<evidence type="ECO:0000256" key="7">
    <source>
        <dbReference type="SAM" id="Phobius"/>
    </source>
</evidence>
<evidence type="ECO:0000313" key="10">
    <source>
        <dbReference type="Proteomes" id="UP000650511"/>
    </source>
</evidence>
<dbReference type="PANTHER" id="PTHR43255">
    <property type="entry name" value="IRON-SULFUR-BINDING OXIDOREDUCTASE FADF-RELATED-RELATED"/>
    <property type="match status" value="1"/>
</dbReference>
<comment type="caution">
    <text evidence="9">The sequence shown here is derived from an EMBL/GenBank/DDBJ whole genome shotgun (WGS) entry which is preliminary data.</text>
</comment>
<feature type="domain" description="4Fe-4S ferredoxin-type" evidence="8">
    <location>
        <begin position="293"/>
        <end position="323"/>
    </location>
</feature>
<proteinExistence type="predicted"/>
<keyword evidence="4" id="KW-0408">Iron</keyword>
<keyword evidence="7" id="KW-0472">Membrane</keyword>
<keyword evidence="1" id="KW-0004">4Fe-4S</keyword>
<keyword evidence="10" id="KW-1185">Reference proteome</keyword>
<feature type="transmembrane region" description="Helical" evidence="7">
    <location>
        <begin position="72"/>
        <end position="93"/>
    </location>
</feature>
<keyword evidence="5" id="KW-0411">Iron-sulfur</keyword>
<dbReference type="GO" id="GO:0005886">
    <property type="term" value="C:plasma membrane"/>
    <property type="evidence" value="ECO:0007669"/>
    <property type="project" value="TreeGrafter"/>
</dbReference>
<evidence type="ECO:0000313" key="9">
    <source>
        <dbReference type="EMBL" id="GGI03315.1"/>
    </source>
</evidence>
<dbReference type="PROSITE" id="PS51379">
    <property type="entry name" value="4FE4S_FER_2"/>
    <property type="match status" value="2"/>
</dbReference>
<keyword evidence="7" id="KW-1133">Transmembrane helix</keyword>
<dbReference type="PROSITE" id="PS00198">
    <property type="entry name" value="4FE4S_FER_1"/>
    <property type="match status" value="1"/>
</dbReference>
<reference evidence="9" key="1">
    <citation type="journal article" date="2014" name="Int. J. Syst. Evol. Microbiol.">
        <title>Complete genome sequence of Corynebacterium casei LMG S-19264T (=DSM 44701T), isolated from a smear-ripened cheese.</title>
        <authorList>
            <consortium name="US DOE Joint Genome Institute (JGI-PGF)"/>
            <person name="Walter F."/>
            <person name="Albersmeier A."/>
            <person name="Kalinowski J."/>
            <person name="Ruckert C."/>
        </authorList>
    </citation>
    <scope>NUCLEOTIDE SEQUENCE</scope>
    <source>
        <strain evidence="9">CGMCC 1.14988</strain>
    </source>
</reference>
<evidence type="ECO:0000256" key="4">
    <source>
        <dbReference type="ARBA" id="ARBA00023004"/>
    </source>
</evidence>
<organism evidence="9 10">
    <name type="scientific">Egicoccus halophilus</name>
    <dbReference type="NCBI Taxonomy" id="1670830"/>
    <lineage>
        <taxon>Bacteria</taxon>
        <taxon>Bacillati</taxon>
        <taxon>Actinomycetota</taxon>
        <taxon>Nitriliruptoria</taxon>
        <taxon>Egicoccales</taxon>
        <taxon>Egicoccaceae</taxon>
        <taxon>Egicoccus</taxon>
    </lineage>
</organism>
<dbReference type="SUPFAM" id="SSF46548">
    <property type="entry name" value="alpha-helical ferredoxin"/>
    <property type="match status" value="1"/>
</dbReference>
<dbReference type="Pfam" id="PF02754">
    <property type="entry name" value="CCG"/>
    <property type="match status" value="2"/>
</dbReference>
<evidence type="ECO:0000259" key="8">
    <source>
        <dbReference type="PROSITE" id="PS51379"/>
    </source>
</evidence>
<dbReference type="Proteomes" id="UP000650511">
    <property type="component" value="Unassembled WGS sequence"/>
</dbReference>
<dbReference type="EMBL" id="BMHA01000001">
    <property type="protein sequence ID" value="GGI03315.1"/>
    <property type="molecule type" value="Genomic_DNA"/>
</dbReference>
<evidence type="ECO:0000256" key="3">
    <source>
        <dbReference type="ARBA" id="ARBA00023002"/>
    </source>
</evidence>
<evidence type="ECO:0000256" key="1">
    <source>
        <dbReference type="ARBA" id="ARBA00022485"/>
    </source>
</evidence>
<name>A0A8J3ET68_9ACTN</name>
<dbReference type="GO" id="GO:0016491">
    <property type="term" value="F:oxidoreductase activity"/>
    <property type="evidence" value="ECO:0007669"/>
    <property type="project" value="UniProtKB-KW"/>
</dbReference>
<gene>
    <name evidence="9" type="ORF">GCM10011354_03420</name>
</gene>